<evidence type="ECO:0000256" key="4">
    <source>
        <dbReference type="SAM" id="Phobius"/>
    </source>
</evidence>
<dbReference type="Pfam" id="PF01551">
    <property type="entry name" value="Peptidase_M23"/>
    <property type="match status" value="1"/>
</dbReference>
<keyword evidence="8" id="KW-1185">Reference proteome</keyword>
<feature type="chain" id="PRO_5023014651" evidence="5">
    <location>
        <begin position="24"/>
        <end position="646"/>
    </location>
</feature>
<evidence type="ECO:0000313" key="7">
    <source>
        <dbReference type="EMBL" id="TYZ20474.1"/>
    </source>
</evidence>
<organism evidence="7 8">
    <name type="scientific">Selenomonas ruminis</name>
    <dbReference type="NCBI Taxonomy" id="2593411"/>
    <lineage>
        <taxon>Bacteria</taxon>
        <taxon>Bacillati</taxon>
        <taxon>Bacillota</taxon>
        <taxon>Negativicutes</taxon>
        <taxon>Selenomonadales</taxon>
        <taxon>Selenomonadaceae</taxon>
        <taxon>Selenomonas</taxon>
    </lineage>
</organism>
<dbReference type="InterPro" id="IPR011055">
    <property type="entry name" value="Dup_hybrid_motif"/>
</dbReference>
<keyword evidence="5" id="KW-0732">Signal</keyword>
<dbReference type="OrthoDB" id="1624409at2"/>
<evidence type="ECO:0000256" key="1">
    <source>
        <dbReference type="ARBA" id="ARBA00022692"/>
    </source>
</evidence>
<name>A0A5D6W138_9FIRM</name>
<dbReference type="InterPro" id="IPR050570">
    <property type="entry name" value="Cell_wall_metabolism_enzyme"/>
</dbReference>
<evidence type="ECO:0000256" key="2">
    <source>
        <dbReference type="ARBA" id="ARBA00022989"/>
    </source>
</evidence>
<feature type="transmembrane region" description="Helical" evidence="4">
    <location>
        <begin position="380"/>
        <end position="398"/>
    </location>
</feature>
<dbReference type="GO" id="GO:0030255">
    <property type="term" value="P:protein secretion by the type IV secretion system"/>
    <property type="evidence" value="ECO:0007669"/>
    <property type="project" value="InterPro"/>
</dbReference>
<dbReference type="InterPro" id="IPR007688">
    <property type="entry name" value="Conjugal_tfr_TrbL/VirB6"/>
</dbReference>
<dbReference type="RefSeq" id="WP_149172150.1">
    <property type="nucleotide sequence ID" value="NZ_VTOY01000014.1"/>
</dbReference>
<comment type="caution">
    <text evidence="7">The sequence shown here is derived from an EMBL/GenBank/DDBJ whole genome shotgun (WGS) entry which is preliminary data.</text>
</comment>
<sequence length="646" mass="71050">MLKRIAVLLLMLLNLSIASTALAYSEDIGAIESEINSGGGKLNWPVPTPPAVMTSAFGPRIHPITGNLRNHGGVDLAGDFGDPIYAAGDGVVEDASVGYNDGYGNLVIIDHGNGLKTYYAHNSTVDVYPGQQVHAGQIIATMGSTGASTGPHCHFGTQLNNVFVDPGLFVAGMAQMEVEQFGSLINGGDPTAATDFDDSNVSLEISADFAKPLKDVIDTFVDLMTKALGIIKNYIWQIFACLMAIDLAMSAMYKGLGAWGDNDEHTFTSWFFYKIITYGVLIFMLMNWGDFIGNLALESFPQIGALAVGESLDTAGQTVSDPTKIVQKGVEIIVPLINEALKVHGFLDLFTEGFTFLICAVFGCIFLILFMIIGIQVAKAYLFFYFTILFSFVNFMFAGLKQTRKWASNGINGIFAVSLNLMFFIIFTVMLQFTMQNLVVGDFVETKTTVSEVGSTAKIISEDDCMARIRAVESYGGNYHCDNGQGYYGAYQIDYGHYNNWDRWCRDYENSNGTLIHDGENYTRWNSYGDKDTAPEPSTEYPWAPQNQDKVARFIIEGYYNKYGSWEAACRAWNQGEGGMENAAAYEYQAAILGHHGANKTSRVANMALLFQLLLLVLLFILIADHMEKLINKQFGGMGFKLTNEH</sequence>
<feature type="domain" description="M23ase beta-sheet core" evidence="6">
    <location>
        <begin position="70"/>
        <end position="166"/>
    </location>
</feature>
<dbReference type="CDD" id="cd12797">
    <property type="entry name" value="M23_peptidase"/>
    <property type="match status" value="1"/>
</dbReference>
<dbReference type="SUPFAM" id="SSF51261">
    <property type="entry name" value="Duplicated hybrid motif"/>
    <property type="match status" value="1"/>
</dbReference>
<feature type="transmembrane region" description="Helical" evidence="4">
    <location>
        <begin position="604"/>
        <end position="624"/>
    </location>
</feature>
<feature type="transmembrane region" description="Helical" evidence="4">
    <location>
        <begin position="234"/>
        <end position="259"/>
    </location>
</feature>
<dbReference type="Pfam" id="PF04610">
    <property type="entry name" value="TrbL"/>
    <property type="match status" value="1"/>
</dbReference>
<keyword evidence="3 4" id="KW-0472">Membrane</keyword>
<proteinExistence type="predicted"/>
<reference evidence="7 8" key="1">
    <citation type="submission" date="2019-08" db="EMBL/GenBank/DDBJ databases">
        <title>Selenomonas sp. mPRGC5 and Selenomonas sp. mPRGC8 isolated from ruminal fluid of dairy goat (Capra hircus).</title>
        <authorList>
            <person name="Poothong S."/>
            <person name="Nuengjamnong C."/>
            <person name="Tanasupawat S."/>
        </authorList>
    </citation>
    <scope>NUCLEOTIDE SEQUENCE [LARGE SCALE GENOMIC DNA]</scope>
    <source>
        <strain evidence="8">mPRGC5</strain>
    </source>
</reference>
<feature type="transmembrane region" description="Helical" evidence="4">
    <location>
        <begin position="410"/>
        <end position="431"/>
    </location>
</feature>
<evidence type="ECO:0000256" key="5">
    <source>
        <dbReference type="SAM" id="SignalP"/>
    </source>
</evidence>
<accession>A0A5D6W138</accession>
<feature type="transmembrane region" description="Helical" evidence="4">
    <location>
        <begin position="354"/>
        <end position="373"/>
    </location>
</feature>
<dbReference type="Proteomes" id="UP000323646">
    <property type="component" value="Unassembled WGS sequence"/>
</dbReference>
<dbReference type="AlphaFoldDB" id="A0A5D6W138"/>
<evidence type="ECO:0000313" key="8">
    <source>
        <dbReference type="Proteomes" id="UP000323646"/>
    </source>
</evidence>
<evidence type="ECO:0000256" key="3">
    <source>
        <dbReference type="ARBA" id="ARBA00023136"/>
    </source>
</evidence>
<protein>
    <submittedName>
        <fullName evidence="7">Peptidoglycan DD-metalloendopeptidase family protein</fullName>
    </submittedName>
</protein>
<keyword evidence="2 4" id="KW-1133">Transmembrane helix</keyword>
<dbReference type="PANTHER" id="PTHR21666:SF270">
    <property type="entry name" value="MUREIN HYDROLASE ACTIVATOR ENVC"/>
    <property type="match status" value="1"/>
</dbReference>
<dbReference type="InterPro" id="IPR016047">
    <property type="entry name" value="M23ase_b-sheet_dom"/>
</dbReference>
<dbReference type="EMBL" id="VTOY01000014">
    <property type="protein sequence ID" value="TYZ20474.1"/>
    <property type="molecule type" value="Genomic_DNA"/>
</dbReference>
<evidence type="ECO:0000259" key="6">
    <source>
        <dbReference type="Pfam" id="PF01551"/>
    </source>
</evidence>
<gene>
    <name evidence="7" type="ORF">FZ040_11680</name>
</gene>
<feature type="transmembrane region" description="Helical" evidence="4">
    <location>
        <begin position="271"/>
        <end position="289"/>
    </location>
</feature>
<dbReference type="PANTHER" id="PTHR21666">
    <property type="entry name" value="PEPTIDASE-RELATED"/>
    <property type="match status" value="1"/>
</dbReference>
<feature type="signal peptide" evidence="5">
    <location>
        <begin position="1"/>
        <end position="23"/>
    </location>
</feature>
<dbReference type="Gene3D" id="1.10.530.10">
    <property type="match status" value="1"/>
</dbReference>
<keyword evidence="1 4" id="KW-0812">Transmembrane</keyword>
<dbReference type="GO" id="GO:0004222">
    <property type="term" value="F:metalloendopeptidase activity"/>
    <property type="evidence" value="ECO:0007669"/>
    <property type="project" value="TreeGrafter"/>
</dbReference>
<dbReference type="Gene3D" id="2.70.70.10">
    <property type="entry name" value="Glucose Permease (Domain IIA)"/>
    <property type="match status" value="1"/>
</dbReference>